<dbReference type="InterPro" id="IPR008978">
    <property type="entry name" value="HSP20-like_chaperone"/>
</dbReference>
<dbReference type="SUPFAM" id="SSF49764">
    <property type="entry name" value="HSP20-like chaperones"/>
    <property type="match status" value="1"/>
</dbReference>
<dbReference type="InterPro" id="IPR002068">
    <property type="entry name" value="A-crystallin/Hsp20_dom"/>
</dbReference>
<dbReference type="AlphaFoldDB" id="A0A975GCA9"/>
<dbReference type="PROSITE" id="PS01031">
    <property type="entry name" value="SHSP"/>
    <property type="match status" value="1"/>
</dbReference>
<evidence type="ECO:0000259" key="3">
    <source>
        <dbReference type="PROSITE" id="PS01031"/>
    </source>
</evidence>
<accession>A0A975GCA9</accession>
<evidence type="ECO:0000256" key="2">
    <source>
        <dbReference type="RuleBase" id="RU003616"/>
    </source>
</evidence>
<sequence>MEITNKVKDIGSEIEKGVEVVGKKVSEAFDNLASHLPFANLAKKEDAAFHIEVDLPGVKKEDIDLRVEEDLLIVSAVRHYKNELSSDSYYVCESSFGKIERRFALPENIDTEQVSASFDDGRLEIELQKTEKAKPKSISIK</sequence>
<protein>
    <submittedName>
        <fullName evidence="4">Hsp20 family protein</fullName>
    </submittedName>
</protein>
<dbReference type="PANTHER" id="PTHR11527">
    <property type="entry name" value="HEAT-SHOCK PROTEIN 20 FAMILY MEMBER"/>
    <property type="match status" value="1"/>
</dbReference>
<feature type="domain" description="SHSP" evidence="3">
    <location>
        <begin position="30"/>
        <end position="141"/>
    </location>
</feature>
<comment type="similarity">
    <text evidence="1 2">Belongs to the small heat shock protein (HSP20) family.</text>
</comment>
<evidence type="ECO:0000313" key="5">
    <source>
        <dbReference type="Proteomes" id="UP000671852"/>
    </source>
</evidence>
<dbReference type="InterPro" id="IPR031107">
    <property type="entry name" value="Small_HSP"/>
</dbReference>
<dbReference type="RefSeq" id="WP_207562351.1">
    <property type="nucleotide sequence ID" value="NZ_CP046072.1"/>
</dbReference>
<dbReference type="Gene3D" id="2.60.40.790">
    <property type="match status" value="1"/>
</dbReference>
<organism evidence="4 5">
    <name type="scientific">Sulfurimonas aquatica</name>
    <dbReference type="NCBI Taxonomy" id="2672570"/>
    <lineage>
        <taxon>Bacteria</taxon>
        <taxon>Pseudomonadati</taxon>
        <taxon>Campylobacterota</taxon>
        <taxon>Epsilonproteobacteria</taxon>
        <taxon>Campylobacterales</taxon>
        <taxon>Sulfurimonadaceae</taxon>
        <taxon>Sulfurimonas</taxon>
    </lineage>
</organism>
<dbReference type="CDD" id="cd06464">
    <property type="entry name" value="ACD_sHsps-like"/>
    <property type="match status" value="1"/>
</dbReference>
<proteinExistence type="inferred from homology"/>
<name>A0A975GCA9_9BACT</name>
<dbReference type="Proteomes" id="UP000671852">
    <property type="component" value="Chromosome"/>
</dbReference>
<dbReference type="Pfam" id="PF00011">
    <property type="entry name" value="HSP20"/>
    <property type="match status" value="1"/>
</dbReference>
<evidence type="ECO:0000313" key="4">
    <source>
        <dbReference type="EMBL" id="QSZ41079.1"/>
    </source>
</evidence>
<gene>
    <name evidence="4" type="ORF">GJV85_02755</name>
</gene>
<dbReference type="EMBL" id="CP046072">
    <property type="protein sequence ID" value="QSZ41079.1"/>
    <property type="molecule type" value="Genomic_DNA"/>
</dbReference>
<keyword evidence="5" id="KW-1185">Reference proteome</keyword>
<reference evidence="4" key="2">
    <citation type="submission" date="2021-04" db="EMBL/GenBank/DDBJ databases">
        <title>Isolation and characterization of a novel species of the genus Sulfurimonas.</title>
        <authorList>
            <person name="Fukui M."/>
        </authorList>
    </citation>
    <scope>NUCLEOTIDE SEQUENCE</scope>
    <source>
        <strain evidence="4">H1576</strain>
    </source>
</reference>
<evidence type="ECO:0000256" key="1">
    <source>
        <dbReference type="PROSITE-ProRule" id="PRU00285"/>
    </source>
</evidence>
<dbReference type="KEGG" id="saqt:GJV85_02755"/>
<reference evidence="4" key="1">
    <citation type="submission" date="2019-11" db="EMBL/GenBank/DDBJ databases">
        <authorList>
            <person name="Kojima H."/>
        </authorList>
    </citation>
    <scope>NUCLEOTIDE SEQUENCE</scope>
    <source>
        <strain evidence="4">H1576</strain>
    </source>
</reference>